<name>A0A0E9U1B3_ANGAN</name>
<protein>
    <submittedName>
        <fullName evidence="1">Uncharacterized protein</fullName>
    </submittedName>
</protein>
<dbReference type="EMBL" id="GBXM01048981">
    <property type="protein sequence ID" value="JAH59596.1"/>
    <property type="molecule type" value="Transcribed_RNA"/>
</dbReference>
<dbReference type="EMBL" id="GBXM01054955">
    <property type="protein sequence ID" value="JAH53622.1"/>
    <property type="molecule type" value="Transcribed_RNA"/>
</dbReference>
<sequence length="58" mass="6641">MSYTCTVNHVMYLLRQPLPVIHPSPNSNSSIWMILLYVCLLHINESSQIELLTIQVSV</sequence>
<proteinExistence type="predicted"/>
<dbReference type="AlphaFoldDB" id="A0A0E9U1B3"/>
<evidence type="ECO:0000313" key="1">
    <source>
        <dbReference type="EMBL" id="JAH59596.1"/>
    </source>
</evidence>
<reference evidence="1" key="1">
    <citation type="submission" date="2014-11" db="EMBL/GenBank/DDBJ databases">
        <authorList>
            <person name="Amaro Gonzalez C."/>
        </authorList>
    </citation>
    <scope>NUCLEOTIDE SEQUENCE</scope>
</reference>
<reference evidence="1" key="2">
    <citation type="journal article" date="2015" name="Fish Shellfish Immunol.">
        <title>Early steps in the European eel (Anguilla anguilla)-Vibrio vulnificus interaction in the gills: Role of the RtxA13 toxin.</title>
        <authorList>
            <person name="Callol A."/>
            <person name="Pajuelo D."/>
            <person name="Ebbesson L."/>
            <person name="Teles M."/>
            <person name="MacKenzie S."/>
            <person name="Amaro C."/>
        </authorList>
    </citation>
    <scope>NUCLEOTIDE SEQUENCE</scope>
</reference>
<accession>A0A0E9U1B3</accession>
<organism evidence="1">
    <name type="scientific">Anguilla anguilla</name>
    <name type="common">European freshwater eel</name>
    <name type="synonym">Muraena anguilla</name>
    <dbReference type="NCBI Taxonomy" id="7936"/>
    <lineage>
        <taxon>Eukaryota</taxon>
        <taxon>Metazoa</taxon>
        <taxon>Chordata</taxon>
        <taxon>Craniata</taxon>
        <taxon>Vertebrata</taxon>
        <taxon>Euteleostomi</taxon>
        <taxon>Actinopterygii</taxon>
        <taxon>Neopterygii</taxon>
        <taxon>Teleostei</taxon>
        <taxon>Anguilliformes</taxon>
        <taxon>Anguillidae</taxon>
        <taxon>Anguilla</taxon>
    </lineage>
</organism>